<dbReference type="InterPro" id="IPR045249">
    <property type="entry name" value="HARBI1-like"/>
</dbReference>
<feature type="domain" description="DDE Tnp4" evidence="8">
    <location>
        <begin position="4"/>
        <end position="150"/>
    </location>
</feature>
<comment type="similarity">
    <text evidence="3">Belongs to the HARBI1 family.</text>
</comment>
<gene>
    <name evidence="9" type="ORF">MEUPH1_LOCUS23791</name>
</gene>
<evidence type="ECO:0000256" key="6">
    <source>
        <dbReference type="ARBA" id="ARBA00022801"/>
    </source>
</evidence>
<dbReference type="Pfam" id="PF13359">
    <property type="entry name" value="DDE_Tnp_4"/>
    <property type="match status" value="1"/>
</dbReference>
<evidence type="ECO:0000256" key="2">
    <source>
        <dbReference type="ARBA" id="ARBA00004123"/>
    </source>
</evidence>
<dbReference type="Proteomes" id="UP001160148">
    <property type="component" value="Unassembled WGS sequence"/>
</dbReference>
<evidence type="ECO:0000256" key="5">
    <source>
        <dbReference type="ARBA" id="ARBA00022723"/>
    </source>
</evidence>
<comment type="cofactor">
    <cofactor evidence="1">
        <name>a divalent metal cation</name>
        <dbReference type="ChEBI" id="CHEBI:60240"/>
    </cofactor>
</comment>
<dbReference type="PANTHER" id="PTHR22930">
    <property type="match status" value="1"/>
</dbReference>
<dbReference type="GO" id="GO:0046872">
    <property type="term" value="F:metal ion binding"/>
    <property type="evidence" value="ECO:0007669"/>
    <property type="project" value="UniProtKB-KW"/>
</dbReference>
<dbReference type="GO" id="GO:0016787">
    <property type="term" value="F:hydrolase activity"/>
    <property type="evidence" value="ECO:0007669"/>
    <property type="project" value="UniProtKB-KW"/>
</dbReference>
<keyword evidence="7" id="KW-0539">Nucleus</keyword>
<comment type="caution">
    <text evidence="9">The sequence shown here is derived from an EMBL/GenBank/DDBJ whole genome shotgun (WGS) entry which is preliminary data.</text>
</comment>
<reference evidence="9 10" key="1">
    <citation type="submission" date="2023-01" db="EMBL/GenBank/DDBJ databases">
        <authorList>
            <person name="Whitehead M."/>
        </authorList>
    </citation>
    <scope>NUCLEOTIDE SEQUENCE [LARGE SCALE GENOMIC DNA]</scope>
</reference>
<protein>
    <recommendedName>
        <fullName evidence="8">DDE Tnp4 domain-containing protein</fullName>
    </recommendedName>
</protein>
<evidence type="ECO:0000256" key="3">
    <source>
        <dbReference type="ARBA" id="ARBA00006958"/>
    </source>
</evidence>
<evidence type="ECO:0000256" key="1">
    <source>
        <dbReference type="ARBA" id="ARBA00001968"/>
    </source>
</evidence>
<dbReference type="PANTHER" id="PTHR22930:SF269">
    <property type="entry name" value="NUCLEASE HARBI1-LIKE PROTEIN"/>
    <property type="match status" value="1"/>
</dbReference>
<evidence type="ECO:0000313" key="9">
    <source>
        <dbReference type="EMBL" id="CAI6369565.1"/>
    </source>
</evidence>
<keyword evidence="10" id="KW-1185">Reference proteome</keyword>
<dbReference type="EMBL" id="CARXXK010000005">
    <property type="protein sequence ID" value="CAI6369565.1"/>
    <property type="molecule type" value="Genomic_DNA"/>
</dbReference>
<accession>A0AAV0XM99</accession>
<evidence type="ECO:0000256" key="7">
    <source>
        <dbReference type="ARBA" id="ARBA00023242"/>
    </source>
</evidence>
<evidence type="ECO:0000313" key="10">
    <source>
        <dbReference type="Proteomes" id="UP001160148"/>
    </source>
</evidence>
<name>A0AAV0XM99_9HEMI</name>
<evidence type="ECO:0000259" key="8">
    <source>
        <dbReference type="Pfam" id="PF13359"/>
    </source>
</evidence>
<dbReference type="GO" id="GO:0004518">
    <property type="term" value="F:nuclease activity"/>
    <property type="evidence" value="ECO:0007669"/>
    <property type="project" value="UniProtKB-KW"/>
</dbReference>
<keyword evidence="4" id="KW-0540">Nuclease</keyword>
<keyword evidence="5" id="KW-0479">Metal-binding</keyword>
<keyword evidence="6" id="KW-0378">Hydrolase</keyword>
<sequence>MHINYKGYSSIVLMAVADADYRFVYANIGAYGKDCDSNVFQKCQLWRSIVNDTMDIPEEKCLPGSQDKKIPYYLVGDEAFGLHKHLLKPYGGHSLTIKKRIFNYRLSRARRFVECTFGILSNKWRIFHRAINLDPDFATDIVKACVVLHNFVRDRDGFETEDMLSIAGLESDPGNPPGEMRRNQATASAKNVRDVLSNYFMTENGSVPWQFSKI</sequence>
<evidence type="ECO:0000256" key="4">
    <source>
        <dbReference type="ARBA" id="ARBA00022722"/>
    </source>
</evidence>
<dbReference type="InterPro" id="IPR027806">
    <property type="entry name" value="HARBI1_dom"/>
</dbReference>
<dbReference type="AlphaFoldDB" id="A0AAV0XM99"/>
<organism evidence="9 10">
    <name type="scientific">Macrosiphum euphorbiae</name>
    <name type="common">potato aphid</name>
    <dbReference type="NCBI Taxonomy" id="13131"/>
    <lineage>
        <taxon>Eukaryota</taxon>
        <taxon>Metazoa</taxon>
        <taxon>Ecdysozoa</taxon>
        <taxon>Arthropoda</taxon>
        <taxon>Hexapoda</taxon>
        <taxon>Insecta</taxon>
        <taxon>Pterygota</taxon>
        <taxon>Neoptera</taxon>
        <taxon>Paraneoptera</taxon>
        <taxon>Hemiptera</taxon>
        <taxon>Sternorrhyncha</taxon>
        <taxon>Aphidomorpha</taxon>
        <taxon>Aphidoidea</taxon>
        <taxon>Aphididae</taxon>
        <taxon>Macrosiphini</taxon>
        <taxon>Macrosiphum</taxon>
    </lineage>
</organism>
<comment type="subcellular location">
    <subcellularLocation>
        <location evidence="2">Nucleus</location>
    </subcellularLocation>
</comment>
<dbReference type="GO" id="GO:0005634">
    <property type="term" value="C:nucleus"/>
    <property type="evidence" value="ECO:0007669"/>
    <property type="project" value="UniProtKB-SubCell"/>
</dbReference>
<proteinExistence type="inferred from homology"/>